<proteinExistence type="predicted"/>
<name>A0A7C4GGV7_UNCW3</name>
<evidence type="ECO:0000313" key="1">
    <source>
        <dbReference type="EMBL" id="HGK28515.1"/>
    </source>
</evidence>
<gene>
    <name evidence="1" type="ORF">ENS41_06120</name>
</gene>
<dbReference type="EMBL" id="DSUT01000128">
    <property type="protein sequence ID" value="HGK28515.1"/>
    <property type="molecule type" value="Genomic_DNA"/>
</dbReference>
<reference evidence="1" key="1">
    <citation type="journal article" date="2020" name="mSystems">
        <title>Genome- and Community-Level Interaction Insights into Carbon Utilization and Element Cycling Functions of Hydrothermarchaeota in Hydrothermal Sediment.</title>
        <authorList>
            <person name="Zhou Z."/>
            <person name="Liu Y."/>
            <person name="Xu W."/>
            <person name="Pan J."/>
            <person name="Luo Z.H."/>
            <person name="Li M."/>
        </authorList>
    </citation>
    <scope>NUCLEOTIDE SEQUENCE [LARGE SCALE GENOMIC DNA]</scope>
    <source>
        <strain evidence="1">SpSt-488</strain>
    </source>
</reference>
<organism evidence="1">
    <name type="scientific">candidate division WOR-3 bacterium</name>
    <dbReference type="NCBI Taxonomy" id="2052148"/>
    <lineage>
        <taxon>Bacteria</taxon>
        <taxon>Bacteria division WOR-3</taxon>
    </lineage>
</organism>
<comment type="caution">
    <text evidence="1">The sequence shown here is derived from an EMBL/GenBank/DDBJ whole genome shotgun (WGS) entry which is preliminary data.</text>
</comment>
<accession>A0A7C4GGV7</accession>
<evidence type="ECO:0008006" key="2">
    <source>
        <dbReference type="Google" id="ProtNLM"/>
    </source>
</evidence>
<protein>
    <recommendedName>
        <fullName evidence="2">DUF3570 domain-containing protein</fullName>
    </recommendedName>
</protein>
<sequence length="343" mass="38420">MSRRRSGRAGCRLLFCVVTGIPVLVSMAAASLTGSYGIELAYDDNPFKLSGTDLVEFRRSVNPARLPFRTADDLDVQSHARLAWRFNPTGRVILSTRLHQYLSNWQKSYGVGRVEVEQRLGRQATLTASCVFMPDYLIRYYRNAKTADTGDYAACRFSELLPGLVLQATLGPLRLQPGYRFELDDYVSEFDHYDTRIHRPGAVVAWSPVASFTVLAGYEYALARARGPTPDISHVEHALEATLTTRPERRPELFIAGKYAHTRRGYTTTDAGADPAHAGRRDVIESAGLEAGYDFGRAELRAGYEFEWRSVSSPFRSAIEDVKEYQRSRVTLGVVVRPGRKGR</sequence>
<dbReference type="AlphaFoldDB" id="A0A7C4GGV7"/>